<sequence>MANSITVYVLGSFFLYCVIVYIRRALQPGLRLVPGPFLARFSGLYRLYMSCSGEGPRIYRSLHEKHGKLVRVGWNHVSVSDPTMIPIIYGAGSKYMKVSNSPPTNRDRPWDEEKLTTA</sequence>
<dbReference type="VEuPathDB" id="FungiDB:A1O9_00527"/>
<organism evidence="3 4">
    <name type="scientific">Exophiala aquamarina CBS 119918</name>
    <dbReference type="NCBI Taxonomy" id="1182545"/>
    <lineage>
        <taxon>Eukaryota</taxon>
        <taxon>Fungi</taxon>
        <taxon>Dikarya</taxon>
        <taxon>Ascomycota</taxon>
        <taxon>Pezizomycotina</taxon>
        <taxon>Eurotiomycetes</taxon>
        <taxon>Chaetothyriomycetidae</taxon>
        <taxon>Chaetothyriales</taxon>
        <taxon>Herpotrichiellaceae</taxon>
        <taxon>Exophiala</taxon>
    </lineage>
</organism>
<keyword evidence="2" id="KW-0812">Transmembrane</keyword>
<name>A0A072PR06_9EURO</name>
<accession>A0A072PR06</accession>
<dbReference type="STRING" id="1182545.A0A072PR06"/>
<feature type="transmembrane region" description="Helical" evidence="2">
    <location>
        <begin position="6"/>
        <end position="22"/>
    </location>
</feature>
<keyword evidence="4" id="KW-1185">Reference proteome</keyword>
<gene>
    <name evidence="3" type="ORF">A1O9_00527</name>
</gene>
<evidence type="ECO:0000313" key="4">
    <source>
        <dbReference type="Proteomes" id="UP000027920"/>
    </source>
</evidence>
<dbReference type="HOGENOM" id="CLU_2073142_0_0_1"/>
<dbReference type="SUPFAM" id="SSF48264">
    <property type="entry name" value="Cytochrome P450"/>
    <property type="match status" value="1"/>
</dbReference>
<feature type="region of interest" description="Disordered" evidence="1">
    <location>
        <begin position="99"/>
        <end position="118"/>
    </location>
</feature>
<dbReference type="GO" id="GO:0016705">
    <property type="term" value="F:oxidoreductase activity, acting on paired donors, with incorporation or reduction of molecular oxygen"/>
    <property type="evidence" value="ECO:0007669"/>
    <property type="project" value="InterPro"/>
</dbReference>
<dbReference type="GeneID" id="25275478"/>
<dbReference type="Gene3D" id="1.10.630.10">
    <property type="entry name" value="Cytochrome P450"/>
    <property type="match status" value="1"/>
</dbReference>
<evidence type="ECO:0000313" key="3">
    <source>
        <dbReference type="EMBL" id="KEF62554.1"/>
    </source>
</evidence>
<dbReference type="AlphaFoldDB" id="A0A072PR06"/>
<dbReference type="OrthoDB" id="4355844at2759"/>
<feature type="compositionally biased region" description="Basic and acidic residues" evidence="1">
    <location>
        <begin position="105"/>
        <end position="118"/>
    </location>
</feature>
<protein>
    <recommendedName>
        <fullName evidence="5">Cytochrome P450 oxidoreductase</fullName>
    </recommendedName>
</protein>
<dbReference type="Proteomes" id="UP000027920">
    <property type="component" value="Unassembled WGS sequence"/>
</dbReference>
<dbReference type="GO" id="GO:0020037">
    <property type="term" value="F:heme binding"/>
    <property type="evidence" value="ECO:0007669"/>
    <property type="project" value="InterPro"/>
</dbReference>
<reference evidence="3 4" key="1">
    <citation type="submission" date="2013-03" db="EMBL/GenBank/DDBJ databases">
        <title>The Genome Sequence of Exophiala aquamarina CBS 119918.</title>
        <authorList>
            <consortium name="The Broad Institute Genomics Platform"/>
            <person name="Cuomo C."/>
            <person name="de Hoog S."/>
            <person name="Gorbushina A."/>
            <person name="Walker B."/>
            <person name="Young S.K."/>
            <person name="Zeng Q."/>
            <person name="Gargeya S."/>
            <person name="Fitzgerald M."/>
            <person name="Haas B."/>
            <person name="Abouelleil A."/>
            <person name="Allen A.W."/>
            <person name="Alvarado L."/>
            <person name="Arachchi H.M."/>
            <person name="Berlin A.M."/>
            <person name="Chapman S.B."/>
            <person name="Gainer-Dewar J."/>
            <person name="Goldberg J."/>
            <person name="Griggs A."/>
            <person name="Gujja S."/>
            <person name="Hansen M."/>
            <person name="Howarth C."/>
            <person name="Imamovic A."/>
            <person name="Ireland A."/>
            <person name="Larimer J."/>
            <person name="McCowan C."/>
            <person name="Murphy C."/>
            <person name="Pearson M."/>
            <person name="Poon T.W."/>
            <person name="Priest M."/>
            <person name="Roberts A."/>
            <person name="Saif S."/>
            <person name="Shea T."/>
            <person name="Sisk P."/>
            <person name="Sykes S."/>
            <person name="Wortman J."/>
            <person name="Nusbaum C."/>
            <person name="Birren B."/>
        </authorList>
    </citation>
    <scope>NUCLEOTIDE SEQUENCE [LARGE SCALE GENOMIC DNA]</scope>
    <source>
        <strain evidence="3 4">CBS 119918</strain>
    </source>
</reference>
<proteinExistence type="predicted"/>
<dbReference type="EMBL" id="AMGV01000001">
    <property type="protein sequence ID" value="KEF62554.1"/>
    <property type="molecule type" value="Genomic_DNA"/>
</dbReference>
<evidence type="ECO:0008006" key="5">
    <source>
        <dbReference type="Google" id="ProtNLM"/>
    </source>
</evidence>
<dbReference type="GO" id="GO:0004497">
    <property type="term" value="F:monooxygenase activity"/>
    <property type="evidence" value="ECO:0007669"/>
    <property type="project" value="InterPro"/>
</dbReference>
<dbReference type="InterPro" id="IPR036396">
    <property type="entry name" value="Cyt_P450_sf"/>
</dbReference>
<dbReference type="GO" id="GO:0005506">
    <property type="term" value="F:iron ion binding"/>
    <property type="evidence" value="ECO:0007669"/>
    <property type="project" value="InterPro"/>
</dbReference>
<evidence type="ECO:0000256" key="1">
    <source>
        <dbReference type="SAM" id="MobiDB-lite"/>
    </source>
</evidence>
<keyword evidence="2" id="KW-1133">Transmembrane helix</keyword>
<evidence type="ECO:0000256" key="2">
    <source>
        <dbReference type="SAM" id="Phobius"/>
    </source>
</evidence>
<keyword evidence="2" id="KW-0472">Membrane</keyword>
<dbReference type="RefSeq" id="XP_013265144.1">
    <property type="nucleotide sequence ID" value="XM_013409690.1"/>
</dbReference>
<comment type="caution">
    <text evidence="3">The sequence shown here is derived from an EMBL/GenBank/DDBJ whole genome shotgun (WGS) entry which is preliminary data.</text>
</comment>